<gene>
    <name evidence="1" type="ORF">LSAA_14232</name>
</gene>
<organism evidence="1 2">
    <name type="scientific">Lepeophtheirus salmonis</name>
    <name type="common">Salmon louse</name>
    <name type="synonym">Caligus salmonis</name>
    <dbReference type="NCBI Taxonomy" id="72036"/>
    <lineage>
        <taxon>Eukaryota</taxon>
        <taxon>Metazoa</taxon>
        <taxon>Ecdysozoa</taxon>
        <taxon>Arthropoda</taxon>
        <taxon>Crustacea</taxon>
        <taxon>Multicrustacea</taxon>
        <taxon>Hexanauplia</taxon>
        <taxon>Copepoda</taxon>
        <taxon>Siphonostomatoida</taxon>
        <taxon>Caligidae</taxon>
        <taxon>Lepeophtheirus</taxon>
    </lineage>
</organism>
<protein>
    <submittedName>
        <fullName evidence="1">(salmon louse) hypothetical protein</fullName>
    </submittedName>
</protein>
<dbReference type="PROSITE" id="PS00213">
    <property type="entry name" value="LIPOCALIN"/>
    <property type="match status" value="1"/>
</dbReference>
<dbReference type="SUPFAM" id="SSF50814">
    <property type="entry name" value="Lipocalins"/>
    <property type="match status" value="1"/>
</dbReference>
<evidence type="ECO:0000313" key="1">
    <source>
        <dbReference type="EMBL" id="CAF3014179.1"/>
    </source>
</evidence>
<dbReference type="InterPro" id="IPR012674">
    <property type="entry name" value="Calycin"/>
</dbReference>
<keyword evidence="2" id="KW-1185">Reference proteome</keyword>
<name>A0A7R8D383_LEPSM</name>
<dbReference type="CDD" id="cd00301">
    <property type="entry name" value="lipocalin_FABP"/>
    <property type="match status" value="1"/>
</dbReference>
<dbReference type="Proteomes" id="UP000675881">
    <property type="component" value="Chromosome 8"/>
</dbReference>
<dbReference type="EMBL" id="HG994587">
    <property type="protein sequence ID" value="CAF3014179.1"/>
    <property type="molecule type" value="Genomic_DNA"/>
</dbReference>
<dbReference type="AlphaFoldDB" id="A0A7R8D383"/>
<proteinExistence type="predicted"/>
<sequence>MAPPLNSQVVKVPQSHQEKTTPLKFTETPVFLSNIGNESTTTDFLVGETNGHTHFFSNGTKSPPAFDLNQSTLTSLASSSTYQLITHRLCFLDQDHIIPTRNPTGVTPLLSLVDSEIPILSNMSHLSQNSSSLNESQHIISETTINESSLTTPQSNDFQNKTTNINNSSIVILGQESHGSSTISPHSDLHITILLNITTPSSKANITMDNLDETLSTTKKPNNDEMRVSASTIIKETSVTISAGKDTMTTPFFTPSINLSSTPTLESISMTTIHLFGNDTTPTTGPKVTSTVIKAASTTTAPTTTVAPTTTTTTTTVSSISSSTTSSTITTAPTTIPVSTTASTTTTVSTTTIASTISITTTIVSTTFSTTTSSTITTATTTMPVSTTAPTTTPVSTTAPTTTRVSTTAPTTTPVSTTTSTMLLVSTTTTVSSITFSTASSTTIIVSTASSTTIIGQNDWVTERACLGIDMQPESIVCSSMKMMQRPTGVDYMSMKRDGQRWRRRSAAGRRYQVEKQFRGSTALLGLLKQVLGQFWIHKFLLASSRTLLRAVAVFYPPLDYVWIRPTHPCTKKCRFINCVVSFRVCLGLKREMQEINNETGKSRNFDCSRGALLNGVPAEEIIKDPYRLSHVIPIFPRRVYKPEASLRKVSVSTHPLHKNNPTFLTQPTSNMMISTQQIAVLLSLFISVQGSLWQQSLEEGNTLECPSLDSIPDFDLEKFLGDWYVLQYQYPNEKKLKDLSCIGFHFAKNAFSADIVSNFTFRFPATTGHFYHIPTFSEIVNGNKAVWKTQIKGVEMISGILDTDYSKWAILTQCKVTPSGSTFSLYSSPLTIPLFEFCRTE</sequence>
<evidence type="ECO:0000313" key="2">
    <source>
        <dbReference type="Proteomes" id="UP000675881"/>
    </source>
</evidence>
<accession>A0A7R8D383</accession>
<dbReference type="OrthoDB" id="6359662at2759"/>
<dbReference type="Gene3D" id="2.40.128.20">
    <property type="match status" value="1"/>
</dbReference>
<reference evidence="1" key="1">
    <citation type="submission" date="2021-02" db="EMBL/GenBank/DDBJ databases">
        <authorList>
            <person name="Bekaert M."/>
        </authorList>
    </citation>
    <scope>NUCLEOTIDE SEQUENCE</scope>
    <source>
        <strain evidence="1">IoA-00</strain>
    </source>
</reference>
<dbReference type="InterPro" id="IPR022272">
    <property type="entry name" value="Lipocalin_CS"/>
</dbReference>